<dbReference type="InterPro" id="IPR004843">
    <property type="entry name" value="Calcineurin-like_PHP"/>
</dbReference>
<gene>
    <name evidence="5" type="ORF">SAMN05421791_10876</name>
</gene>
<dbReference type="Gene3D" id="3.90.780.10">
    <property type="entry name" value="5'-Nucleotidase, C-terminal domain"/>
    <property type="match status" value="1"/>
</dbReference>
<dbReference type="Pfam" id="PF02872">
    <property type="entry name" value="5_nucleotid_C"/>
    <property type="match status" value="1"/>
</dbReference>
<dbReference type="SUPFAM" id="SSF55816">
    <property type="entry name" value="5'-nucleotidase (syn. UDP-sugar hydrolase), C-terminal domain"/>
    <property type="match status" value="1"/>
</dbReference>
<dbReference type="AlphaFoldDB" id="A0A1G7U5N2"/>
<comment type="similarity">
    <text evidence="2">Belongs to the 5'-nucleotidase family.</text>
</comment>
<dbReference type="InterPro" id="IPR036907">
    <property type="entry name" value="5'-Nucleotdase_C_sf"/>
</dbReference>
<evidence type="ECO:0000259" key="3">
    <source>
        <dbReference type="Pfam" id="PF00149"/>
    </source>
</evidence>
<dbReference type="Gene3D" id="3.60.21.10">
    <property type="match status" value="1"/>
</dbReference>
<dbReference type="OrthoDB" id="9793179at2"/>
<evidence type="ECO:0000313" key="5">
    <source>
        <dbReference type="EMBL" id="SDG42945.1"/>
    </source>
</evidence>
<organism evidence="5 6">
    <name type="scientific">Facklamia miroungae</name>
    <dbReference type="NCBI Taxonomy" id="120956"/>
    <lineage>
        <taxon>Bacteria</taxon>
        <taxon>Bacillati</taxon>
        <taxon>Bacillota</taxon>
        <taxon>Bacilli</taxon>
        <taxon>Lactobacillales</taxon>
        <taxon>Aerococcaceae</taxon>
        <taxon>Facklamia</taxon>
    </lineage>
</organism>
<dbReference type="InterPro" id="IPR029052">
    <property type="entry name" value="Metallo-depent_PP-like"/>
</dbReference>
<feature type="domain" description="Calcineurin-like phosphoesterase" evidence="3">
    <location>
        <begin position="4"/>
        <end position="205"/>
    </location>
</feature>
<reference evidence="5 6" key="1">
    <citation type="submission" date="2016-10" db="EMBL/GenBank/DDBJ databases">
        <authorList>
            <person name="de Groot N.N."/>
        </authorList>
    </citation>
    <scope>NUCLEOTIDE SEQUENCE [LARGE SCALE GENOMIC DNA]</scope>
    <source>
        <strain evidence="5 6">ATCC BAA-466</strain>
    </source>
</reference>
<sequence>MKLHILHTNDLHGHLEKWDVLAESIQKRRSDIERRGDFCLVCDVGDAIDTVHPLIEASQGSVIVDLFNKANYDVVTIGNNEGLNLSKMQLNKIYSKAHFSVVCANLIDRTTNRLAAYAVENQIFDFPFGQIAFLGLTAPYYTYKYNGYMPLDIFRTLSQQLRLLSTRSIKPVKIILLSHLGYQNDRIIAQHFPEINLILGGHTHHLIENGEKVYRSLLSACGRFGEYLGEVIFDIETGEVNASTQSYTTLQSNINHLSSDHYQKTGESLLKKHVFAKLPVSIYSSEIKGRHSFVQHAFKAIQLETGCQLAFMSTGLFLNDLPKGLLSMNQLHVALPHSIRAMTLELKGWQLEELLEEIEKQQIALENKPIFGNGFRGKFFGKMIFKGIVYDQSSKQWLINDKPINTNQIYHLASLDHYAYIPFFPSIMKYSRPNIIFPKFLRHILKDYFEGQFPLNEGVNYD</sequence>
<dbReference type="PRINTS" id="PR01607">
    <property type="entry name" value="APYRASEFAMLY"/>
</dbReference>
<dbReference type="PANTHER" id="PTHR11575:SF23">
    <property type="entry name" value="5-NUCLEOTIDASE FAMILY PROTEIN"/>
    <property type="match status" value="1"/>
</dbReference>
<keyword evidence="6" id="KW-1185">Reference proteome</keyword>
<evidence type="ECO:0000313" key="6">
    <source>
        <dbReference type="Proteomes" id="UP000199708"/>
    </source>
</evidence>
<dbReference type="Pfam" id="PF00149">
    <property type="entry name" value="Metallophos"/>
    <property type="match status" value="1"/>
</dbReference>
<keyword evidence="1" id="KW-0732">Signal</keyword>
<dbReference type="EMBL" id="FNCK01000008">
    <property type="protein sequence ID" value="SDG42945.1"/>
    <property type="molecule type" value="Genomic_DNA"/>
</dbReference>
<dbReference type="GO" id="GO:0008768">
    <property type="term" value="F:UDP-sugar diphosphatase activity"/>
    <property type="evidence" value="ECO:0007669"/>
    <property type="project" value="TreeGrafter"/>
</dbReference>
<dbReference type="PANTHER" id="PTHR11575">
    <property type="entry name" value="5'-NUCLEOTIDASE-RELATED"/>
    <property type="match status" value="1"/>
</dbReference>
<dbReference type="SUPFAM" id="SSF56300">
    <property type="entry name" value="Metallo-dependent phosphatases"/>
    <property type="match status" value="1"/>
</dbReference>
<accession>A0A1G7U5N2</accession>
<dbReference type="GO" id="GO:0009166">
    <property type="term" value="P:nucleotide catabolic process"/>
    <property type="evidence" value="ECO:0007669"/>
    <property type="project" value="InterPro"/>
</dbReference>
<evidence type="ECO:0000259" key="4">
    <source>
        <dbReference type="Pfam" id="PF02872"/>
    </source>
</evidence>
<evidence type="ECO:0000256" key="1">
    <source>
        <dbReference type="ARBA" id="ARBA00022729"/>
    </source>
</evidence>
<feature type="domain" description="5'-Nucleotidase C-terminal" evidence="4">
    <location>
        <begin position="293"/>
        <end position="419"/>
    </location>
</feature>
<dbReference type="GO" id="GO:0030288">
    <property type="term" value="C:outer membrane-bounded periplasmic space"/>
    <property type="evidence" value="ECO:0007669"/>
    <property type="project" value="TreeGrafter"/>
</dbReference>
<dbReference type="GO" id="GO:0000166">
    <property type="term" value="F:nucleotide binding"/>
    <property type="evidence" value="ECO:0007669"/>
    <property type="project" value="UniProtKB-KW"/>
</dbReference>
<dbReference type="STRING" id="120956.SAMN05421791_10876"/>
<dbReference type="InterPro" id="IPR008334">
    <property type="entry name" value="5'-Nucleotdase_C"/>
</dbReference>
<dbReference type="PROSITE" id="PS00785">
    <property type="entry name" value="5_NUCLEOTIDASE_1"/>
    <property type="match status" value="1"/>
</dbReference>
<evidence type="ECO:0000256" key="2">
    <source>
        <dbReference type="RuleBase" id="RU362119"/>
    </source>
</evidence>
<protein>
    <submittedName>
        <fullName evidence="5">2',3'-cyclic-nucleotide 2'-phosphodiesterase/5'-or 3'-nucleotidase, 5'-nucleotidase family</fullName>
    </submittedName>
</protein>
<dbReference type="RefSeq" id="WP_090290235.1">
    <property type="nucleotide sequence ID" value="NZ_FNCK01000008.1"/>
</dbReference>
<dbReference type="InterPro" id="IPR006179">
    <property type="entry name" value="5_nucleotidase/apyrase"/>
</dbReference>
<proteinExistence type="inferred from homology"/>
<dbReference type="Proteomes" id="UP000199708">
    <property type="component" value="Unassembled WGS sequence"/>
</dbReference>
<keyword evidence="2" id="KW-0547">Nucleotide-binding</keyword>
<name>A0A1G7U5N2_9LACT</name>
<dbReference type="InterPro" id="IPR006146">
    <property type="entry name" value="5'-Nucleotdase_CS"/>
</dbReference>
<keyword evidence="2" id="KW-0378">Hydrolase</keyword>
<dbReference type="GO" id="GO:0008253">
    <property type="term" value="F:5'-nucleotidase activity"/>
    <property type="evidence" value="ECO:0007669"/>
    <property type="project" value="TreeGrafter"/>
</dbReference>
<dbReference type="GO" id="GO:0046872">
    <property type="term" value="F:metal ion binding"/>
    <property type="evidence" value="ECO:0007669"/>
    <property type="project" value="InterPro"/>
</dbReference>